<dbReference type="SUPFAM" id="SSF103481">
    <property type="entry name" value="Multidrug resistance efflux transporter EmrE"/>
    <property type="match status" value="1"/>
</dbReference>
<name>A0A017H3C3_9FUSO</name>
<dbReference type="Proteomes" id="UP000031184">
    <property type="component" value="Unassembled WGS sequence"/>
</dbReference>
<protein>
    <submittedName>
        <fullName evidence="1">Uncharacterized protein</fullName>
    </submittedName>
</protein>
<dbReference type="InterPro" id="IPR000620">
    <property type="entry name" value="EamA_dom"/>
</dbReference>
<sequence length="59" mass="6361">MYFSCIQYIKTQTIAIFSYVDPIVAILLSALILHENIGLSGLIGAILILGSTLASEFIS</sequence>
<evidence type="ECO:0000313" key="1">
    <source>
        <dbReference type="EMBL" id="KID49763.1"/>
    </source>
</evidence>
<evidence type="ECO:0000313" key="2">
    <source>
        <dbReference type="Proteomes" id="UP000031184"/>
    </source>
</evidence>
<reference evidence="1 2" key="1">
    <citation type="submission" date="2013-08" db="EMBL/GenBank/DDBJ databases">
        <title>An opportunistic ruminal bacterium that causes liver abscesses in cattle.</title>
        <authorList>
            <person name="Benahmed F.H."/>
            <person name="Rasmussen M."/>
            <person name="Harbottle H."/>
            <person name="Soppet D."/>
            <person name="Nagaraja T.G."/>
            <person name="Davidson M."/>
        </authorList>
    </citation>
    <scope>NUCLEOTIDE SEQUENCE [LARGE SCALE GENOMIC DNA]</scope>
    <source>
        <strain evidence="1 2">B35</strain>
    </source>
</reference>
<dbReference type="Pfam" id="PF00892">
    <property type="entry name" value="EamA"/>
    <property type="match status" value="1"/>
</dbReference>
<gene>
    <name evidence="1" type="ORF">C095_03030</name>
</gene>
<dbReference type="EMBL" id="AUZI01000011">
    <property type="protein sequence ID" value="KID49763.1"/>
    <property type="molecule type" value="Genomic_DNA"/>
</dbReference>
<accession>A0A017H3C3</accession>
<organism evidence="1 2">
    <name type="scientific">Fusobacterium necrophorum subsp. funduliforme B35</name>
    <dbReference type="NCBI Taxonomy" id="1226633"/>
    <lineage>
        <taxon>Bacteria</taxon>
        <taxon>Fusobacteriati</taxon>
        <taxon>Fusobacteriota</taxon>
        <taxon>Fusobacteriia</taxon>
        <taxon>Fusobacteriales</taxon>
        <taxon>Fusobacteriaceae</taxon>
        <taxon>Fusobacterium</taxon>
    </lineage>
</organism>
<comment type="caution">
    <text evidence="1">The sequence shown here is derived from an EMBL/GenBank/DDBJ whole genome shotgun (WGS) entry which is preliminary data.</text>
</comment>
<dbReference type="InterPro" id="IPR037185">
    <property type="entry name" value="EmrE-like"/>
</dbReference>
<dbReference type="AlphaFoldDB" id="A0A017H3C3"/>
<dbReference type="GO" id="GO:0016020">
    <property type="term" value="C:membrane"/>
    <property type="evidence" value="ECO:0007669"/>
    <property type="project" value="InterPro"/>
</dbReference>
<dbReference type="PATRIC" id="fig|1226633.4.peg.604"/>
<proteinExistence type="predicted"/>